<dbReference type="RefSeq" id="WP_069457626.1">
    <property type="nucleotide sequence ID" value="NZ_LYBW01000049.1"/>
</dbReference>
<keyword evidence="9" id="KW-1185">Reference proteome</keyword>
<dbReference type="PANTHER" id="PTHR43827:SF13">
    <property type="entry name" value="ALDO_KETO REDUCTASE FAMILY PROTEIN"/>
    <property type="match status" value="1"/>
</dbReference>
<dbReference type="Proteomes" id="UP000094342">
    <property type="component" value="Unassembled WGS sequence"/>
</dbReference>
<dbReference type="InterPro" id="IPR036812">
    <property type="entry name" value="NAD(P)_OxRdtase_dom_sf"/>
</dbReference>
<dbReference type="SUPFAM" id="SSF51430">
    <property type="entry name" value="NAD(P)-linked oxidoreductase"/>
    <property type="match status" value="1"/>
</dbReference>
<evidence type="ECO:0000256" key="6">
    <source>
        <dbReference type="PIRSR" id="PIRSR000097-3"/>
    </source>
</evidence>
<name>A0A1E3VEU5_9HYPH</name>
<comment type="similarity">
    <text evidence="1">Belongs to the aldo/keto reductase family.</text>
</comment>
<dbReference type="PROSITE" id="PS00062">
    <property type="entry name" value="ALDOKETO_REDUCTASE_2"/>
    <property type="match status" value="1"/>
</dbReference>
<dbReference type="AlphaFoldDB" id="A0A1E3VEU5"/>
<dbReference type="InterPro" id="IPR020471">
    <property type="entry name" value="AKR"/>
</dbReference>
<dbReference type="GO" id="GO:0016616">
    <property type="term" value="F:oxidoreductase activity, acting on the CH-OH group of donors, NAD or NADP as acceptor"/>
    <property type="evidence" value="ECO:0007669"/>
    <property type="project" value="UniProtKB-ARBA"/>
</dbReference>
<evidence type="ECO:0000256" key="2">
    <source>
        <dbReference type="ARBA" id="ARBA00023002"/>
    </source>
</evidence>
<comment type="catalytic activity">
    <reaction evidence="3">
        <text>hydroxyacetone + NADP(+) = methylglyoxal + NADPH + H(+)</text>
        <dbReference type="Rhea" id="RHEA:27986"/>
        <dbReference type="ChEBI" id="CHEBI:15378"/>
        <dbReference type="ChEBI" id="CHEBI:17158"/>
        <dbReference type="ChEBI" id="CHEBI:27957"/>
        <dbReference type="ChEBI" id="CHEBI:57783"/>
        <dbReference type="ChEBI" id="CHEBI:58349"/>
    </reaction>
</comment>
<keyword evidence="2" id="KW-0560">Oxidoreductase</keyword>
<dbReference type="InterPro" id="IPR018170">
    <property type="entry name" value="Aldo/ket_reductase_CS"/>
</dbReference>
<comment type="caution">
    <text evidence="8">The sequence shown here is derived from an EMBL/GenBank/DDBJ whole genome shotgun (WGS) entry which is preliminary data.</text>
</comment>
<evidence type="ECO:0000256" key="1">
    <source>
        <dbReference type="ARBA" id="ARBA00007905"/>
    </source>
</evidence>
<evidence type="ECO:0000256" key="5">
    <source>
        <dbReference type="PIRSR" id="PIRSR000097-2"/>
    </source>
</evidence>
<organism evidence="8 9">
    <name type="scientific">Sinorhizobium alkalisoli</name>
    <dbReference type="NCBI Taxonomy" id="1752398"/>
    <lineage>
        <taxon>Bacteria</taxon>
        <taxon>Pseudomonadati</taxon>
        <taxon>Pseudomonadota</taxon>
        <taxon>Alphaproteobacteria</taxon>
        <taxon>Hyphomicrobiales</taxon>
        <taxon>Rhizobiaceae</taxon>
        <taxon>Sinorhizobium/Ensifer group</taxon>
        <taxon>Sinorhizobium</taxon>
    </lineage>
</organism>
<evidence type="ECO:0000313" key="8">
    <source>
        <dbReference type="EMBL" id="ODR92109.1"/>
    </source>
</evidence>
<dbReference type="PANTHER" id="PTHR43827">
    <property type="entry name" value="2,5-DIKETO-D-GLUCONIC ACID REDUCTASE"/>
    <property type="match status" value="1"/>
</dbReference>
<gene>
    <name evidence="8" type="ORF">A8M32_06645</name>
</gene>
<dbReference type="STRING" id="1752398.A8M32_06645"/>
<dbReference type="Gene3D" id="3.20.20.100">
    <property type="entry name" value="NADP-dependent oxidoreductase domain"/>
    <property type="match status" value="1"/>
</dbReference>
<feature type="binding site" evidence="5">
    <location>
        <position position="104"/>
    </location>
    <ligand>
        <name>substrate</name>
    </ligand>
</feature>
<proteinExistence type="inferred from homology"/>
<dbReference type="PIRSF" id="PIRSF000097">
    <property type="entry name" value="AKR"/>
    <property type="match status" value="1"/>
</dbReference>
<dbReference type="EMBL" id="LYBW01000049">
    <property type="protein sequence ID" value="ODR92109.1"/>
    <property type="molecule type" value="Genomic_DNA"/>
</dbReference>
<sequence>MDPRTEIALRTGNRMPVMGVGTWQLTNDTAGAIEAALELGYRMIDTSGDYGTQLGIAEGIKRSGIERGEFYLVTKVEEVGDAYQATRKNLDELQLDHVDLMLIHRPPKTGAGEDLWRGLMRAKEEGLTRDIGVSNYSTDLIDALIEATGVVPTVNQIEWSPFGYSEDMLRYATESHIVIQAYSPLTRTKRLRDEALAEIAARYNKSPAQVLIRWNLRRATVPIPKANQRRHLEENIDVFDFEISEGDMEILNDLNEHYSSRGTLPYF</sequence>
<feature type="domain" description="NADP-dependent oxidoreductase" evidence="7">
    <location>
        <begin position="18"/>
        <end position="255"/>
    </location>
</feature>
<feature type="site" description="Lowers pKa of active site Tyr" evidence="6">
    <location>
        <position position="75"/>
    </location>
</feature>
<dbReference type="FunFam" id="3.20.20.100:FF:000002">
    <property type="entry name" value="2,5-diketo-D-gluconic acid reductase A"/>
    <property type="match status" value="1"/>
</dbReference>
<dbReference type="OrthoDB" id="9804790at2"/>
<evidence type="ECO:0000256" key="4">
    <source>
        <dbReference type="PIRSR" id="PIRSR000097-1"/>
    </source>
</evidence>
<evidence type="ECO:0000259" key="7">
    <source>
        <dbReference type="Pfam" id="PF00248"/>
    </source>
</evidence>
<protein>
    <submittedName>
        <fullName evidence="8">Aldo/keto reductase</fullName>
    </submittedName>
</protein>
<dbReference type="CDD" id="cd19071">
    <property type="entry name" value="AKR_AKR1-5-like"/>
    <property type="match status" value="1"/>
</dbReference>
<accession>A0A1E3VEU5</accession>
<dbReference type="InterPro" id="IPR023210">
    <property type="entry name" value="NADP_OxRdtase_dom"/>
</dbReference>
<feature type="active site" description="Proton donor" evidence="4">
    <location>
        <position position="50"/>
    </location>
</feature>
<evidence type="ECO:0000256" key="3">
    <source>
        <dbReference type="ARBA" id="ARBA00049445"/>
    </source>
</evidence>
<evidence type="ECO:0000313" key="9">
    <source>
        <dbReference type="Proteomes" id="UP000094342"/>
    </source>
</evidence>
<dbReference type="Pfam" id="PF00248">
    <property type="entry name" value="Aldo_ket_red"/>
    <property type="match status" value="1"/>
</dbReference>
<dbReference type="PRINTS" id="PR00069">
    <property type="entry name" value="ALDKETRDTASE"/>
</dbReference>
<reference evidence="9" key="1">
    <citation type="submission" date="2016-05" db="EMBL/GenBank/DDBJ databases">
        <authorList>
            <person name="Li Y."/>
        </authorList>
    </citation>
    <scope>NUCLEOTIDE SEQUENCE [LARGE SCALE GENOMIC DNA]</scope>
    <source>
        <strain evidence="9">YIC4027</strain>
    </source>
</reference>